<organism evidence="1 2">
    <name type="scientific">Penicillium daleae</name>
    <dbReference type="NCBI Taxonomy" id="63821"/>
    <lineage>
        <taxon>Eukaryota</taxon>
        <taxon>Fungi</taxon>
        <taxon>Dikarya</taxon>
        <taxon>Ascomycota</taxon>
        <taxon>Pezizomycotina</taxon>
        <taxon>Eurotiomycetes</taxon>
        <taxon>Eurotiomycetidae</taxon>
        <taxon>Eurotiales</taxon>
        <taxon>Aspergillaceae</taxon>
        <taxon>Penicillium</taxon>
    </lineage>
</organism>
<dbReference type="RefSeq" id="XP_056760043.1">
    <property type="nucleotide sequence ID" value="XM_056915289.1"/>
</dbReference>
<name>A0AAD6FWA5_9EURO</name>
<gene>
    <name evidence="1" type="ORF">N7458_011907</name>
</gene>
<accession>A0AAD6FWA5</accession>
<reference evidence="1" key="1">
    <citation type="submission" date="2022-12" db="EMBL/GenBank/DDBJ databases">
        <authorList>
            <person name="Petersen C."/>
        </authorList>
    </citation>
    <scope>NUCLEOTIDE SEQUENCE</scope>
    <source>
        <strain evidence="1">IBT 16125</strain>
    </source>
</reference>
<keyword evidence="2" id="KW-1185">Reference proteome</keyword>
<sequence>MAIQYRAADTGSDSFFRRKILRSIQQQSSGQAKLCTFRVTRRAVASSDVRLQVEDQEILQTTPILRFFDLPILWGKERGSESCPNR</sequence>
<proteinExistence type="predicted"/>
<dbReference type="AlphaFoldDB" id="A0AAD6FWA5"/>
<dbReference type="EMBL" id="JAPVEA010000009">
    <property type="protein sequence ID" value="KAJ5432751.1"/>
    <property type="molecule type" value="Genomic_DNA"/>
</dbReference>
<protein>
    <submittedName>
        <fullName evidence="1">Uncharacterized protein</fullName>
    </submittedName>
</protein>
<comment type="caution">
    <text evidence="1">The sequence shown here is derived from an EMBL/GenBank/DDBJ whole genome shotgun (WGS) entry which is preliminary data.</text>
</comment>
<reference evidence="1" key="2">
    <citation type="journal article" date="2023" name="IMA Fungus">
        <title>Comparative genomic study of the Penicillium genus elucidates a diverse pangenome and 15 lateral gene transfer events.</title>
        <authorList>
            <person name="Petersen C."/>
            <person name="Sorensen T."/>
            <person name="Nielsen M.R."/>
            <person name="Sondergaard T.E."/>
            <person name="Sorensen J.L."/>
            <person name="Fitzpatrick D.A."/>
            <person name="Frisvad J.C."/>
            <person name="Nielsen K.L."/>
        </authorList>
    </citation>
    <scope>NUCLEOTIDE SEQUENCE</scope>
    <source>
        <strain evidence="1">IBT 16125</strain>
    </source>
</reference>
<evidence type="ECO:0000313" key="1">
    <source>
        <dbReference type="EMBL" id="KAJ5432751.1"/>
    </source>
</evidence>
<evidence type="ECO:0000313" key="2">
    <source>
        <dbReference type="Proteomes" id="UP001213681"/>
    </source>
</evidence>
<dbReference type="Proteomes" id="UP001213681">
    <property type="component" value="Unassembled WGS sequence"/>
</dbReference>
<dbReference type="GeneID" id="81605532"/>